<dbReference type="PANTHER" id="PTHR32347">
    <property type="entry name" value="EFFLUX SYSTEM COMPONENT YKNX-RELATED"/>
    <property type="match status" value="1"/>
</dbReference>
<keyword evidence="5" id="KW-1185">Reference proteome</keyword>
<dbReference type="InterPro" id="IPR014315">
    <property type="entry name" value="ABC_heterocyst_DevB"/>
</dbReference>
<organism evidence="4 5">
    <name type="scientific">Hyella patelloides LEGE 07179</name>
    <dbReference type="NCBI Taxonomy" id="945734"/>
    <lineage>
        <taxon>Bacteria</taxon>
        <taxon>Bacillati</taxon>
        <taxon>Cyanobacteriota</taxon>
        <taxon>Cyanophyceae</taxon>
        <taxon>Pleurocapsales</taxon>
        <taxon>Hyellaceae</taxon>
        <taxon>Hyella</taxon>
    </lineage>
</organism>
<sequence length="412" mass="44509">MTMNYTTENKAQSSKPLIKKTPALIIALALLMGGTTVFALRQFSTTSQPKAVPETVIPEITTVTALGRLEPSGEIIQVSVSSNSEGNRIEELLVTEGEEITKGQVIAVLDSRDRVEAALRQAEARVIVAQANLARVKAGAQTGEIEAQQATISRIEAERRNDIEAQQATISRIEAELKNAQIEYQRYQQLYDRGAVSASQRDSKELTLATAQEQLAEAKANLNRIKSAQQEQLAEAKATLNKIAEVRPVDVDVAAAEVQEAQSAVATAQADRDRAYIKSPQAGTVIKVLTRPGEVVSNNEGIARIGQINQMYAVAEVYESDIGKVKIGQPVTITSSAISEELTGTVEKIGLEIERQEVVNTDPTANIDAKVVEVEIKLDEASSEKVAGLTNLLVNVRINLSMNNESLIIGRS</sequence>
<dbReference type="AlphaFoldDB" id="A0A563VPE5"/>
<dbReference type="EMBL" id="CAACVJ010000101">
    <property type="protein sequence ID" value="VEP13249.1"/>
    <property type="molecule type" value="Genomic_DNA"/>
</dbReference>
<evidence type="ECO:0000313" key="4">
    <source>
        <dbReference type="EMBL" id="VEP13249.1"/>
    </source>
</evidence>
<dbReference type="InterPro" id="IPR050465">
    <property type="entry name" value="UPF0194_transport"/>
</dbReference>
<gene>
    <name evidence="4" type="ORF">H1P_190048</name>
</gene>
<evidence type="ECO:0000256" key="2">
    <source>
        <dbReference type="ARBA" id="ARBA00023054"/>
    </source>
</evidence>
<dbReference type="SUPFAM" id="SSF111369">
    <property type="entry name" value="HlyD-like secretion proteins"/>
    <property type="match status" value="3"/>
</dbReference>
<evidence type="ECO:0000256" key="3">
    <source>
        <dbReference type="SAM" id="Coils"/>
    </source>
</evidence>
<reference evidence="4 5" key="1">
    <citation type="submission" date="2019-01" db="EMBL/GenBank/DDBJ databases">
        <authorList>
            <person name="Brito A."/>
        </authorList>
    </citation>
    <scope>NUCLEOTIDE SEQUENCE [LARGE SCALE GENOMIC DNA]</scope>
    <source>
        <strain evidence="4">1</strain>
    </source>
</reference>
<feature type="coiled-coil region" evidence="3">
    <location>
        <begin position="163"/>
        <end position="271"/>
    </location>
</feature>
<proteinExistence type="predicted"/>
<dbReference type="Gene3D" id="1.10.287.470">
    <property type="entry name" value="Helix hairpin bin"/>
    <property type="match status" value="1"/>
</dbReference>
<evidence type="ECO:0000313" key="5">
    <source>
        <dbReference type="Proteomes" id="UP000320055"/>
    </source>
</evidence>
<evidence type="ECO:0000256" key="1">
    <source>
        <dbReference type="ARBA" id="ARBA00004196"/>
    </source>
</evidence>
<keyword evidence="2 3" id="KW-0175">Coiled coil</keyword>
<comment type="subcellular location">
    <subcellularLocation>
        <location evidence="1">Cell envelope</location>
    </subcellularLocation>
</comment>
<accession>A0A563VPE5</accession>
<dbReference type="PRINTS" id="PR01490">
    <property type="entry name" value="RTXTOXIND"/>
</dbReference>
<dbReference type="Gene3D" id="2.40.50.100">
    <property type="match status" value="1"/>
</dbReference>
<dbReference type="Gene3D" id="2.40.30.170">
    <property type="match status" value="1"/>
</dbReference>
<name>A0A563VPE5_9CYAN</name>
<dbReference type="RefSeq" id="WP_246141459.1">
    <property type="nucleotide sequence ID" value="NZ_LR213780.1"/>
</dbReference>
<dbReference type="GO" id="GO:0030313">
    <property type="term" value="C:cell envelope"/>
    <property type="evidence" value="ECO:0007669"/>
    <property type="project" value="UniProtKB-SubCell"/>
</dbReference>
<dbReference type="PANTHER" id="PTHR32347:SF27">
    <property type="entry name" value="RND EFFLUX PUMP MEMBRANE FUSION PROTEIN BARREL-SANDWICH DOMAIN-CONTAINING PROTEIN"/>
    <property type="match status" value="1"/>
</dbReference>
<dbReference type="Proteomes" id="UP000320055">
    <property type="component" value="Unassembled WGS sequence"/>
</dbReference>
<dbReference type="NCBIfam" id="TIGR02971">
    <property type="entry name" value="heterocyst_DevB"/>
    <property type="match status" value="1"/>
</dbReference>
<protein>
    <submittedName>
        <fullName evidence="4">ABC exporter membrane fusion protein, DevB family</fullName>
    </submittedName>
</protein>